<dbReference type="GeneID" id="96599378"/>
<evidence type="ECO:0000313" key="2">
    <source>
        <dbReference type="EMBL" id="KMY30781.1"/>
    </source>
</evidence>
<dbReference type="Proteomes" id="UP000037326">
    <property type="component" value="Unassembled WGS sequence"/>
</dbReference>
<evidence type="ECO:0008006" key="4">
    <source>
        <dbReference type="Google" id="ProtNLM"/>
    </source>
</evidence>
<keyword evidence="1" id="KW-0812">Transmembrane</keyword>
<feature type="transmembrane region" description="Helical" evidence="1">
    <location>
        <begin position="197"/>
        <end position="221"/>
    </location>
</feature>
<proteinExistence type="predicted"/>
<comment type="caution">
    <text evidence="2">The sequence shown here is derived from an EMBL/GenBank/DDBJ whole genome shotgun (WGS) entry which is preliminary data.</text>
</comment>
<dbReference type="Pfam" id="PF12730">
    <property type="entry name" value="ABC2_membrane_4"/>
    <property type="match status" value="1"/>
</dbReference>
<dbReference type="EMBL" id="LFXJ01000006">
    <property type="protein sequence ID" value="KMY30781.1"/>
    <property type="molecule type" value="Genomic_DNA"/>
</dbReference>
<accession>A0A0K9F9K8</accession>
<gene>
    <name evidence="2" type="ORF">ACZ11_14185</name>
</gene>
<feature type="transmembrane region" description="Helical" evidence="1">
    <location>
        <begin position="149"/>
        <end position="169"/>
    </location>
</feature>
<organism evidence="2 3">
    <name type="scientific">Lysinibacillus xylanilyticus</name>
    <dbReference type="NCBI Taxonomy" id="582475"/>
    <lineage>
        <taxon>Bacteria</taxon>
        <taxon>Bacillati</taxon>
        <taxon>Bacillota</taxon>
        <taxon>Bacilli</taxon>
        <taxon>Bacillales</taxon>
        <taxon>Bacillaceae</taxon>
        <taxon>Lysinibacillus</taxon>
    </lineage>
</organism>
<dbReference type="OrthoDB" id="9784784at2"/>
<feature type="transmembrane region" description="Helical" evidence="1">
    <location>
        <begin position="21"/>
        <end position="41"/>
    </location>
</feature>
<keyword evidence="1" id="KW-1133">Transmembrane helix</keyword>
<dbReference type="PATRIC" id="fig|582475.4.peg.4916"/>
<feature type="transmembrane region" description="Helical" evidence="1">
    <location>
        <begin position="104"/>
        <end position="129"/>
    </location>
</feature>
<dbReference type="RefSeq" id="WP_049667205.1">
    <property type="nucleotide sequence ID" value="NZ_LFXJ01000006.1"/>
</dbReference>
<keyword evidence="1" id="KW-0472">Membrane</keyword>
<reference evidence="3" key="1">
    <citation type="submission" date="2015-07" db="EMBL/GenBank/DDBJ databases">
        <authorList>
            <consortium name="Consortium for Microbial Forensics and Genomics (microFORGE)"/>
            <person name="Knight B.M."/>
            <person name="Roberts D.P."/>
            <person name="Lin D."/>
            <person name="Hari K."/>
            <person name="Fletcher J."/>
            <person name="Melcher U."/>
            <person name="Blagden T."/>
            <person name="Winegar R.A."/>
        </authorList>
    </citation>
    <scope>NUCLEOTIDE SEQUENCE [LARGE SCALE GENOMIC DNA]</scope>
    <source>
        <strain evidence="3">DSM 23493</strain>
    </source>
</reference>
<feature type="transmembrane region" description="Helical" evidence="1">
    <location>
        <begin position="61"/>
        <end position="83"/>
    </location>
</feature>
<name>A0A0K9F9K8_9BACI</name>
<evidence type="ECO:0000313" key="3">
    <source>
        <dbReference type="Proteomes" id="UP000037326"/>
    </source>
</evidence>
<dbReference type="AlphaFoldDB" id="A0A0K9F9K8"/>
<sequence length="229" mass="25642">MLNLMRLEMKKYHIGSYIKRAIFANFVILAVIFMLIFITKIEGDQDFRTYQRAFSIIDSGVRAVFIIFASVLIAKFIIGEFKYKTITVAFMYPINRKKLIASKLAIVVLFTFSAILISTIFVTAIFCAVSESFQLLPDTISVSLIIQRIPAVIMNAVSASCIALIPLYFGMRKYSIPATIISSILIVSVVSSNSGNFTLYDIIFIPITLAIIGISVAYLSFRNIEKIDI</sequence>
<evidence type="ECO:0000256" key="1">
    <source>
        <dbReference type="SAM" id="Phobius"/>
    </source>
</evidence>
<protein>
    <recommendedName>
        <fullName evidence="4">ABC transporter permease</fullName>
    </recommendedName>
</protein>
<feature type="transmembrane region" description="Helical" evidence="1">
    <location>
        <begin position="174"/>
        <end position="191"/>
    </location>
</feature>